<dbReference type="SUPFAM" id="SSF53850">
    <property type="entry name" value="Periplasmic binding protein-like II"/>
    <property type="match status" value="1"/>
</dbReference>
<protein>
    <submittedName>
        <fullName evidence="3">ABC transporter substrate-binding protein</fullName>
    </submittedName>
</protein>
<sequence length="240" mass="27183">MRLLAFTLLLGSAWAFADDRPLRFSVVDSWAMPLAHIEDGKLTGGILFELFSETARQVHRAPAFHLLPRARVEQALLSHVVDVRCYVAPSWTEHEFHDYRWSVPLMVQRDLLVSRAGLKGELQSLTGESIGTVLGYHYPRLQPLLDNGRLTRDEARNQELVLKKLQIGRYRYAISSEIALNWFNRSLPKGERLTPASTIEETPLACMVLDSPEVPADEILKALATLKADGTIERILSHYR</sequence>
<keyword evidence="4" id="KW-1185">Reference proteome</keyword>
<evidence type="ECO:0000256" key="1">
    <source>
        <dbReference type="ARBA" id="ARBA00010333"/>
    </source>
</evidence>
<dbReference type="Gene3D" id="3.40.190.10">
    <property type="entry name" value="Periplasmic binding protein-like II"/>
    <property type="match status" value="2"/>
</dbReference>
<feature type="chain" id="PRO_5047509326" evidence="2">
    <location>
        <begin position="18"/>
        <end position="240"/>
    </location>
</feature>
<name>A0ABY6ZSJ4_9PSED</name>
<evidence type="ECO:0000256" key="2">
    <source>
        <dbReference type="SAM" id="SignalP"/>
    </source>
</evidence>
<gene>
    <name evidence="3" type="ORF">OU419_18505</name>
</gene>
<dbReference type="PANTHER" id="PTHR35936:SF6">
    <property type="entry name" value="AMINO ACID ABC TRANSPORTER SUBSTRATE-BINDING PAAT FAMILY PROTEIN"/>
    <property type="match status" value="1"/>
</dbReference>
<feature type="signal peptide" evidence="2">
    <location>
        <begin position="1"/>
        <end position="17"/>
    </location>
</feature>
<dbReference type="RefSeq" id="WP_254475809.1">
    <property type="nucleotide sequence ID" value="NZ_CP113432.1"/>
</dbReference>
<organism evidence="3 4">
    <name type="scientific">Pseudomonas triclosanedens</name>
    <dbReference type="NCBI Taxonomy" id="2961893"/>
    <lineage>
        <taxon>Bacteria</taxon>
        <taxon>Pseudomonadati</taxon>
        <taxon>Pseudomonadota</taxon>
        <taxon>Gammaproteobacteria</taxon>
        <taxon>Pseudomonadales</taxon>
        <taxon>Pseudomonadaceae</taxon>
        <taxon>Pseudomonas</taxon>
    </lineage>
</organism>
<evidence type="ECO:0000313" key="3">
    <source>
        <dbReference type="EMBL" id="WAI47761.1"/>
    </source>
</evidence>
<dbReference type="EMBL" id="CP113432">
    <property type="protein sequence ID" value="WAI47761.1"/>
    <property type="molecule type" value="Genomic_DNA"/>
</dbReference>
<proteinExistence type="inferred from homology"/>
<dbReference type="PANTHER" id="PTHR35936">
    <property type="entry name" value="MEMBRANE-BOUND LYTIC MUREIN TRANSGLYCOSYLASE F"/>
    <property type="match status" value="1"/>
</dbReference>
<keyword evidence="2" id="KW-0732">Signal</keyword>
<reference evidence="3" key="1">
    <citation type="submission" date="2022-11" db="EMBL/GenBank/DDBJ databases">
        <title>Pseudomonas triclosanedens sp. nov., a triclosan degrader isolated from activated sludge.</title>
        <authorList>
            <person name="Yin Y."/>
            <person name="Lu Z."/>
        </authorList>
    </citation>
    <scope>NUCLEOTIDE SEQUENCE</scope>
    <source>
        <strain evidence="3">ZM23</strain>
    </source>
</reference>
<dbReference type="Proteomes" id="UP001163624">
    <property type="component" value="Chromosome"/>
</dbReference>
<accession>A0ABY6ZSJ4</accession>
<comment type="similarity">
    <text evidence="1">Belongs to the bacterial solute-binding protein 3 family.</text>
</comment>
<evidence type="ECO:0000313" key="4">
    <source>
        <dbReference type="Proteomes" id="UP001163624"/>
    </source>
</evidence>